<dbReference type="OrthoDB" id="410307at2759"/>
<dbReference type="PANTHER" id="PTHR46156:SF1">
    <property type="entry name" value="ZINC FINGER CCCH DOMAIN-CONTAINING PROTEIN 3"/>
    <property type="match status" value="1"/>
</dbReference>
<evidence type="ECO:0000256" key="2">
    <source>
        <dbReference type="ARBA" id="ARBA00022737"/>
    </source>
</evidence>
<feature type="region of interest" description="Disordered" evidence="6">
    <location>
        <begin position="249"/>
        <end position="283"/>
    </location>
</feature>
<dbReference type="InterPro" id="IPR000571">
    <property type="entry name" value="Znf_CCCH"/>
</dbReference>
<dbReference type="FunFam" id="4.10.1000.10:FF:000035">
    <property type="entry name" value="CCCH zinc finger protein, variant"/>
    <property type="match status" value="1"/>
</dbReference>
<dbReference type="PANTHER" id="PTHR46156">
    <property type="entry name" value="CCCH ZINGC FINGER"/>
    <property type="match status" value="1"/>
</dbReference>
<feature type="compositionally biased region" description="Polar residues" evidence="6">
    <location>
        <begin position="273"/>
        <end position="283"/>
    </location>
</feature>
<feature type="region of interest" description="Disordered" evidence="6">
    <location>
        <begin position="86"/>
        <end position="119"/>
    </location>
</feature>
<reference evidence="8" key="1">
    <citation type="journal article" date="2020" name="Stud. Mycol.">
        <title>101 Dothideomycetes genomes: a test case for predicting lifestyles and emergence of pathogens.</title>
        <authorList>
            <person name="Haridas S."/>
            <person name="Albert R."/>
            <person name="Binder M."/>
            <person name="Bloem J."/>
            <person name="Labutti K."/>
            <person name="Salamov A."/>
            <person name="Andreopoulos B."/>
            <person name="Baker S."/>
            <person name="Barry K."/>
            <person name="Bills G."/>
            <person name="Bluhm B."/>
            <person name="Cannon C."/>
            <person name="Castanera R."/>
            <person name="Culley D."/>
            <person name="Daum C."/>
            <person name="Ezra D."/>
            <person name="Gonzalez J."/>
            <person name="Henrissat B."/>
            <person name="Kuo A."/>
            <person name="Liang C."/>
            <person name="Lipzen A."/>
            <person name="Lutzoni F."/>
            <person name="Magnuson J."/>
            <person name="Mondo S."/>
            <person name="Nolan M."/>
            <person name="Ohm R."/>
            <person name="Pangilinan J."/>
            <person name="Park H.-J."/>
            <person name="Ramirez L."/>
            <person name="Alfaro M."/>
            <person name="Sun H."/>
            <person name="Tritt A."/>
            <person name="Yoshinaga Y."/>
            <person name="Zwiers L.-H."/>
            <person name="Turgeon B."/>
            <person name="Goodwin S."/>
            <person name="Spatafora J."/>
            <person name="Crous P."/>
            <person name="Grigoriev I."/>
        </authorList>
    </citation>
    <scope>NUCLEOTIDE SEQUENCE</scope>
    <source>
        <strain evidence="8">CBS 480.64</strain>
    </source>
</reference>
<keyword evidence="1 5" id="KW-0479">Metal-binding</keyword>
<evidence type="ECO:0000313" key="8">
    <source>
        <dbReference type="EMBL" id="KAF2857618.1"/>
    </source>
</evidence>
<gene>
    <name evidence="8" type="ORF">K470DRAFT_260653</name>
</gene>
<proteinExistence type="predicted"/>
<evidence type="ECO:0000256" key="1">
    <source>
        <dbReference type="ARBA" id="ARBA00022723"/>
    </source>
</evidence>
<feature type="zinc finger region" description="C3H1-type" evidence="5">
    <location>
        <begin position="148"/>
        <end position="171"/>
    </location>
</feature>
<accession>A0A6A7BSY2</accession>
<dbReference type="Gene3D" id="6.10.250.3220">
    <property type="match status" value="1"/>
</dbReference>
<evidence type="ECO:0000256" key="6">
    <source>
        <dbReference type="SAM" id="MobiDB-lite"/>
    </source>
</evidence>
<feature type="zinc finger region" description="C3H1-type" evidence="5">
    <location>
        <begin position="172"/>
        <end position="198"/>
    </location>
</feature>
<sequence>MAQIAVLANRINVHKQQQQQVPLRGNFSQHGASRWRPYARRGRGGTLRVHKNRTLVLNGPAVAANPPAAGNLVMRNNAITMRSTFAGEQRAKAEKQTERETAEDGHVQASGRKLGDKTRPQCENFTKHGTCPFGPRCRYAHDPNKVAICKDFLKTGKCPRGEHCDLSHEMTYHRVPACTFFLRAMCTNEACRYPHVAVSPAAPVCRDFATTGYCARGADCDQRHVHECPDFANTGQCARNKAGRCPLPHPEHASVLRKAGKSESPPQSPDAGLSQQQDFVRLG</sequence>
<organism evidence="8 9">
    <name type="scientific">Piedraia hortae CBS 480.64</name>
    <dbReference type="NCBI Taxonomy" id="1314780"/>
    <lineage>
        <taxon>Eukaryota</taxon>
        <taxon>Fungi</taxon>
        <taxon>Dikarya</taxon>
        <taxon>Ascomycota</taxon>
        <taxon>Pezizomycotina</taxon>
        <taxon>Dothideomycetes</taxon>
        <taxon>Dothideomycetidae</taxon>
        <taxon>Capnodiales</taxon>
        <taxon>Piedraiaceae</taxon>
        <taxon>Piedraia</taxon>
    </lineage>
</organism>
<dbReference type="PROSITE" id="PS50103">
    <property type="entry name" value="ZF_C3H1"/>
    <property type="match status" value="4"/>
</dbReference>
<feature type="domain" description="C3H1-type" evidence="7">
    <location>
        <begin position="199"/>
        <end position="227"/>
    </location>
</feature>
<keyword evidence="2" id="KW-0677">Repeat</keyword>
<dbReference type="EMBL" id="MU006035">
    <property type="protein sequence ID" value="KAF2857618.1"/>
    <property type="molecule type" value="Genomic_DNA"/>
</dbReference>
<dbReference type="GO" id="GO:0008270">
    <property type="term" value="F:zinc ion binding"/>
    <property type="evidence" value="ECO:0007669"/>
    <property type="project" value="UniProtKB-KW"/>
</dbReference>
<dbReference type="SUPFAM" id="SSF90229">
    <property type="entry name" value="CCCH zinc finger"/>
    <property type="match status" value="3"/>
</dbReference>
<feature type="zinc finger region" description="C3H1-type" evidence="5">
    <location>
        <begin position="116"/>
        <end position="144"/>
    </location>
</feature>
<dbReference type="FunFam" id="4.10.1000.10:FF:000022">
    <property type="entry name" value="Zinc finger CCCH domain-containing protein 7"/>
    <property type="match status" value="1"/>
</dbReference>
<name>A0A6A7BSY2_9PEZI</name>
<evidence type="ECO:0000256" key="4">
    <source>
        <dbReference type="ARBA" id="ARBA00022833"/>
    </source>
</evidence>
<keyword evidence="3 5" id="KW-0863">Zinc-finger</keyword>
<dbReference type="GO" id="GO:0005634">
    <property type="term" value="C:nucleus"/>
    <property type="evidence" value="ECO:0007669"/>
    <property type="project" value="TreeGrafter"/>
</dbReference>
<dbReference type="SMART" id="SM00356">
    <property type="entry name" value="ZnF_C3H1"/>
    <property type="match status" value="5"/>
</dbReference>
<dbReference type="Pfam" id="PF00642">
    <property type="entry name" value="zf-CCCH"/>
    <property type="match status" value="3"/>
</dbReference>
<protein>
    <recommendedName>
        <fullName evidence="7">C3H1-type domain-containing protein</fullName>
    </recommendedName>
</protein>
<feature type="compositionally biased region" description="Basic and acidic residues" evidence="6">
    <location>
        <begin position="89"/>
        <end position="106"/>
    </location>
</feature>
<evidence type="ECO:0000256" key="3">
    <source>
        <dbReference type="ARBA" id="ARBA00022771"/>
    </source>
</evidence>
<dbReference type="AlphaFoldDB" id="A0A6A7BSY2"/>
<dbReference type="Gene3D" id="4.10.1000.10">
    <property type="entry name" value="Zinc finger, CCCH-type"/>
    <property type="match status" value="2"/>
</dbReference>
<feature type="domain" description="C3H1-type" evidence="7">
    <location>
        <begin position="172"/>
        <end position="198"/>
    </location>
</feature>
<dbReference type="InterPro" id="IPR036855">
    <property type="entry name" value="Znf_CCCH_sf"/>
</dbReference>
<evidence type="ECO:0000259" key="7">
    <source>
        <dbReference type="PROSITE" id="PS50103"/>
    </source>
</evidence>
<dbReference type="Proteomes" id="UP000799421">
    <property type="component" value="Unassembled WGS sequence"/>
</dbReference>
<evidence type="ECO:0000313" key="9">
    <source>
        <dbReference type="Proteomes" id="UP000799421"/>
    </source>
</evidence>
<feature type="zinc finger region" description="C3H1-type" evidence="5">
    <location>
        <begin position="199"/>
        <end position="227"/>
    </location>
</feature>
<feature type="domain" description="C3H1-type" evidence="7">
    <location>
        <begin position="148"/>
        <end position="171"/>
    </location>
</feature>
<evidence type="ECO:0000256" key="5">
    <source>
        <dbReference type="PROSITE-ProRule" id="PRU00723"/>
    </source>
</evidence>
<keyword evidence="4 5" id="KW-0862">Zinc</keyword>
<keyword evidence="9" id="KW-1185">Reference proteome</keyword>
<feature type="domain" description="C3H1-type" evidence="7">
    <location>
        <begin position="116"/>
        <end position="144"/>
    </location>
</feature>